<dbReference type="Gene3D" id="3.40.1350.10">
    <property type="match status" value="1"/>
</dbReference>
<dbReference type="GO" id="GO:0003677">
    <property type="term" value="F:DNA binding"/>
    <property type="evidence" value="ECO:0007669"/>
    <property type="project" value="InterPro"/>
</dbReference>
<keyword evidence="1" id="KW-0812">Transmembrane</keyword>
<dbReference type="GeneID" id="4927759"/>
<feature type="domain" description="Restriction endonuclease type IV Mrr" evidence="2">
    <location>
        <begin position="9"/>
        <end position="134"/>
    </location>
</feature>
<dbReference type="AlphaFoldDB" id="A4FYZ8"/>
<dbReference type="InterPro" id="IPR011856">
    <property type="entry name" value="tRNA_endonuc-like_dom_sf"/>
</dbReference>
<dbReference type="Proteomes" id="UP000000253">
    <property type="component" value="Chromosome"/>
</dbReference>
<dbReference type="PANTHER" id="PTHR30015:SF7">
    <property type="entry name" value="TYPE IV METHYL-DIRECTED RESTRICTION ENZYME ECOKMRR"/>
    <property type="match status" value="1"/>
</dbReference>
<evidence type="ECO:0000259" key="2">
    <source>
        <dbReference type="Pfam" id="PF04471"/>
    </source>
</evidence>
<dbReference type="OrthoDB" id="144520at2157"/>
<evidence type="ECO:0000313" key="3">
    <source>
        <dbReference type="EMBL" id="ABO35432.1"/>
    </source>
</evidence>
<organism evidence="3 4">
    <name type="scientific">Methanococcus maripaludis (strain C5 / ATCC BAA-1333)</name>
    <dbReference type="NCBI Taxonomy" id="402880"/>
    <lineage>
        <taxon>Archaea</taxon>
        <taxon>Methanobacteriati</taxon>
        <taxon>Methanobacteriota</taxon>
        <taxon>Methanomada group</taxon>
        <taxon>Methanococci</taxon>
        <taxon>Methanococcales</taxon>
        <taxon>Methanococcaceae</taxon>
        <taxon>Methanococcus</taxon>
    </lineage>
</organism>
<protein>
    <submittedName>
        <fullName evidence="3">Restriction endonuclease</fullName>
    </submittedName>
</protein>
<dbReference type="PANTHER" id="PTHR30015">
    <property type="entry name" value="MRR RESTRICTION SYSTEM PROTEIN"/>
    <property type="match status" value="1"/>
</dbReference>
<dbReference type="InterPro" id="IPR052906">
    <property type="entry name" value="Type_IV_Methyl-Rstrct_Enzyme"/>
</dbReference>
<feature type="transmembrane region" description="Helical" evidence="1">
    <location>
        <begin position="430"/>
        <end position="449"/>
    </location>
</feature>
<gene>
    <name evidence="3" type="ordered locus">MmarC5_1131</name>
</gene>
<proteinExistence type="predicted"/>
<dbReference type="SUPFAM" id="SSF52980">
    <property type="entry name" value="Restriction endonuclease-like"/>
    <property type="match status" value="1"/>
</dbReference>
<reference evidence="3 4" key="1">
    <citation type="submission" date="2007-03" db="EMBL/GenBank/DDBJ databases">
        <title>Complete sequence of chromosome of Methanococcus maripaludis C5.</title>
        <authorList>
            <consortium name="US DOE Joint Genome Institute"/>
            <person name="Copeland A."/>
            <person name="Lucas S."/>
            <person name="Lapidus A."/>
            <person name="Barry K."/>
            <person name="Glavina del Rio T."/>
            <person name="Dalin E."/>
            <person name="Tice H."/>
            <person name="Pitluck S."/>
            <person name="Chertkov O."/>
            <person name="Brettin T."/>
            <person name="Bruce D."/>
            <person name="Han C."/>
            <person name="Detter J.C."/>
            <person name="Schmutz J."/>
            <person name="Larimer F."/>
            <person name="Land M."/>
            <person name="Hauser L."/>
            <person name="Kyrpides N."/>
            <person name="Mikhailova N."/>
            <person name="Sieprawska-Lupa M."/>
            <person name="Whitman W.B."/>
            <person name="Richardson P."/>
        </authorList>
    </citation>
    <scope>NUCLEOTIDE SEQUENCE [LARGE SCALE GENOMIC DNA]</scope>
    <source>
        <strain evidence="4">C5 / ATCC BAA-1333</strain>
    </source>
</reference>
<dbReference type="eggNOG" id="arCOG02777">
    <property type="taxonomic scope" value="Archaea"/>
</dbReference>
<keyword evidence="1" id="KW-0472">Membrane</keyword>
<keyword evidence="3" id="KW-0378">Hydrolase</keyword>
<dbReference type="GO" id="GO:0015666">
    <property type="term" value="F:restriction endodeoxyribonuclease activity"/>
    <property type="evidence" value="ECO:0007669"/>
    <property type="project" value="TreeGrafter"/>
</dbReference>
<dbReference type="InterPro" id="IPR007560">
    <property type="entry name" value="Restrct_endonuc_IV_Mrr"/>
</dbReference>
<evidence type="ECO:0000313" key="4">
    <source>
        <dbReference type="Proteomes" id="UP000000253"/>
    </source>
</evidence>
<keyword evidence="3" id="KW-0255">Endonuclease</keyword>
<dbReference type="GO" id="GO:0009307">
    <property type="term" value="P:DNA restriction-modification system"/>
    <property type="evidence" value="ECO:0007669"/>
    <property type="project" value="InterPro"/>
</dbReference>
<accession>A4FYZ8</accession>
<dbReference type="EMBL" id="CP000609">
    <property type="protein sequence ID" value="ABO35432.1"/>
    <property type="molecule type" value="Genomic_DNA"/>
</dbReference>
<dbReference type="HOGENOM" id="CLU_606365_0_0_2"/>
<keyword evidence="1" id="KW-1133">Transmembrane helix</keyword>
<dbReference type="RefSeq" id="WP_011868885.1">
    <property type="nucleotide sequence ID" value="NC_009135.1"/>
</dbReference>
<dbReference type="KEGG" id="mmq:MmarC5_1131"/>
<evidence type="ECO:0000256" key="1">
    <source>
        <dbReference type="SAM" id="Phobius"/>
    </source>
</evidence>
<dbReference type="InterPro" id="IPR011335">
    <property type="entry name" value="Restrct_endonuc-II-like"/>
</dbReference>
<sequence>MAKTEFLKLDNLNGYDFEDLMARILRKMNYSNVNVTQRSGDKGKDILATYNDGSREYPVVVECKHMKSVGRPVIQKLQGALLHEKGDSPFIKGIVATSGTFSNEAKTYVDEVNGMYSDKMHIDLIDGLKLKELCKKYGIKIVNGKIQVVTEETIAHISKDEMKSQILSEFNKIVGSEKVIPEIKTWKNYKPCYYMNYDLNSQVSTQVGCIYDVRKNGEVIALDGSTGKPLTGKFSSHFITPKIKTQNIPESEFELAKPFEYNENDLEGIAFDKIINDNTKKVTYSGKNNVSYDKVCSPGKRDISINSTRSFYLPSYSNNIKVLNHSYSQKALVNGNDLLKTKDELTICKECGKNTLEQGISYICPVCGKITCKTHTRLDYLDNSPICNADAWTKRLYLQNLYFSSSETLNTFENMWLEMGTLQKIWTDKALVQTTVGGLIFLIIAWRILF</sequence>
<dbReference type="Pfam" id="PF04471">
    <property type="entry name" value="Mrr_cat"/>
    <property type="match status" value="1"/>
</dbReference>
<name>A4FYZ8_METM5</name>
<keyword evidence="3" id="KW-0540">Nuclease</keyword>